<evidence type="ECO:0008006" key="5">
    <source>
        <dbReference type="Google" id="ProtNLM"/>
    </source>
</evidence>
<evidence type="ECO:0000313" key="1">
    <source>
        <dbReference type="EMBL" id="QAU44348.1"/>
    </source>
</evidence>
<keyword evidence="4" id="KW-1185">Reference proteome</keyword>
<organism evidence="1 3">
    <name type="scientific">Bradyrhizobium guangzhouense</name>
    <dbReference type="NCBI Taxonomy" id="1325095"/>
    <lineage>
        <taxon>Bacteria</taxon>
        <taxon>Pseudomonadati</taxon>
        <taxon>Pseudomonadota</taxon>
        <taxon>Alphaproteobacteria</taxon>
        <taxon>Hyphomicrobiales</taxon>
        <taxon>Nitrobacteraceae</taxon>
        <taxon>Bradyrhizobium</taxon>
    </lineage>
</organism>
<name>A0AAE6C6A3_9BRAD</name>
<gene>
    <name evidence="2" type="ORF">EAS56_24420</name>
    <name evidence="1" type="ORF">XH91_02560</name>
</gene>
<dbReference type="KEGG" id="bgz:XH91_02560"/>
<dbReference type="AlphaFoldDB" id="A0AAE6C6A3"/>
<reference evidence="1 3" key="1">
    <citation type="submission" date="2018-06" db="EMBL/GenBank/DDBJ databases">
        <title>Comparative genomics of rhizobia nodulating Arachis hypogaea in China.</title>
        <authorList>
            <person name="Li Y."/>
        </authorList>
    </citation>
    <scope>NUCLEOTIDE SEQUENCE [LARGE SCALE GENOMIC DNA]</scope>
    <source>
        <strain evidence="1 3">CCBAU 51670</strain>
    </source>
</reference>
<evidence type="ECO:0000313" key="4">
    <source>
        <dbReference type="Proteomes" id="UP000290401"/>
    </source>
</evidence>
<evidence type="ECO:0000313" key="2">
    <source>
        <dbReference type="EMBL" id="RXH10082.1"/>
    </source>
</evidence>
<dbReference type="Proteomes" id="UP000288972">
    <property type="component" value="Chromosome"/>
</dbReference>
<reference evidence="2 4" key="2">
    <citation type="submission" date="2018-10" db="EMBL/GenBank/DDBJ databases">
        <title>Bradyrhizobium sp. nov., effective nodules isolated from peanut in China.</title>
        <authorList>
            <person name="Li Y."/>
        </authorList>
    </citation>
    <scope>NUCLEOTIDE SEQUENCE [LARGE SCALE GENOMIC DNA]</scope>
    <source>
        <strain evidence="2 4">CCBAU 53426</strain>
    </source>
</reference>
<dbReference type="Proteomes" id="UP000290401">
    <property type="component" value="Unassembled WGS sequence"/>
</dbReference>
<accession>A0AAE6C6A3</accession>
<sequence>MSFFRASASMMEATSTLIHRSGSDILGVREAIDDLTGLTVTAFPMTMVRDIIPARAMMTAAYVLSGLHSNRRRIYLGESSRIGRRLYDHSCDPSKGFAVEVFVITKCGLDPLDKTAALYLQAHLTRVAEDAGVVTVQKGTGAQAIDPSLRHATTYFKMAKIAERLLFDAGCVAFQNHPMAPNTALEDLSEPLTSISEEDAVPIEIGVLARPAGTEEYQLAYGDLWSRGCYADAGFVVTAGSEVRRDTNPSVNPILHARREELLDAGVLADIPGLRDRQRLTVSVWFPSPTIAARVVTGANVASNKWVPITDPGPFVLGT</sequence>
<dbReference type="RefSeq" id="WP_128949134.1">
    <property type="nucleotide sequence ID" value="NZ_CP030053.1"/>
</dbReference>
<dbReference type="EMBL" id="RDQZ01000022">
    <property type="protein sequence ID" value="RXH10082.1"/>
    <property type="molecule type" value="Genomic_DNA"/>
</dbReference>
<dbReference type="EMBL" id="CP030053">
    <property type="protein sequence ID" value="QAU44348.1"/>
    <property type="molecule type" value="Genomic_DNA"/>
</dbReference>
<protein>
    <recommendedName>
        <fullName evidence="5">GIY-YIG nuclease family protein</fullName>
    </recommendedName>
</protein>
<proteinExistence type="predicted"/>
<evidence type="ECO:0000313" key="3">
    <source>
        <dbReference type="Proteomes" id="UP000288972"/>
    </source>
</evidence>